<evidence type="ECO:0000256" key="7">
    <source>
        <dbReference type="ARBA" id="ARBA00023012"/>
    </source>
</evidence>
<comment type="catalytic activity">
    <reaction evidence="1">
        <text>ATP + protein L-histidine = ADP + protein N-phospho-L-histidine.</text>
        <dbReference type="EC" id="2.7.13.3"/>
    </reaction>
</comment>
<dbReference type="AlphaFoldDB" id="A0A1Y1CLP9"/>
<name>A0A1Y1CLP9_9BACT</name>
<dbReference type="GO" id="GO:0005524">
    <property type="term" value="F:ATP binding"/>
    <property type="evidence" value="ECO:0007669"/>
    <property type="project" value="UniProtKB-KW"/>
</dbReference>
<dbReference type="EC" id="2.7.13.3" evidence="2"/>
<keyword evidence="8" id="KW-0472">Membrane</keyword>
<keyword evidence="11" id="KW-1185">Reference proteome</keyword>
<dbReference type="Gene3D" id="3.30.565.10">
    <property type="entry name" value="Histidine kinase-like ATPase, C-terminal domain"/>
    <property type="match status" value="1"/>
</dbReference>
<dbReference type="GO" id="GO:0000160">
    <property type="term" value="P:phosphorelay signal transduction system"/>
    <property type="evidence" value="ECO:0007669"/>
    <property type="project" value="UniProtKB-KW"/>
</dbReference>
<dbReference type="PANTHER" id="PTHR43065">
    <property type="entry name" value="SENSOR HISTIDINE KINASE"/>
    <property type="match status" value="1"/>
</dbReference>
<evidence type="ECO:0000256" key="4">
    <source>
        <dbReference type="ARBA" id="ARBA00022741"/>
    </source>
</evidence>
<evidence type="ECO:0000313" key="10">
    <source>
        <dbReference type="EMBL" id="BAX81307.1"/>
    </source>
</evidence>
<evidence type="ECO:0000256" key="5">
    <source>
        <dbReference type="ARBA" id="ARBA00022777"/>
    </source>
</evidence>
<keyword evidence="5" id="KW-0418">Kinase</keyword>
<dbReference type="GO" id="GO:0004673">
    <property type="term" value="F:protein histidine kinase activity"/>
    <property type="evidence" value="ECO:0007669"/>
    <property type="project" value="UniProtKB-EC"/>
</dbReference>
<keyword evidence="7" id="KW-0902">Two-component regulatory system</keyword>
<dbReference type="InterPro" id="IPR003594">
    <property type="entry name" value="HATPase_dom"/>
</dbReference>
<feature type="transmembrane region" description="Helical" evidence="8">
    <location>
        <begin position="35"/>
        <end position="55"/>
    </location>
</feature>
<dbReference type="SUPFAM" id="SSF55874">
    <property type="entry name" value="ATPase domain of HSP90 chaperone/DNA topoisomerase II/histidine kinase"/>
    <property type="match status" value="1"/>
</dbReference>
<proteinExistence type="predicted"/>
<dbReference type="InterPro" id="IPR004358">
    <property type="entry name" value="Sig_transdc_His_kin-like_C"/>
</dbReference>
<evidence type="ECO:0000256" key="8">
    <source>
        <dbReference type="SAM" id="Phobius"/>
    </source>
</evidence>
<evidence type="ECO:0000256" key="3">
    <source>
        <dbReference type="ARBA" id="ARBA00022679"/>
    </source>
</evidence>
<accession>A0A1Y1CLP9</accession>
<dbReference type="Proteomes" id="UP000218267">
    <property type="component" value="Chromosome"/>
</dbReference>
<gene>
    <name evidence="10" type="ORF">ALGA_3002</name>
</gene>
<dbReference type="PRINTS" id="PR00344">
    <property type="entry name" value="BCTRLSENSOR"/>
</dbReference>
<sequence>MIYKKLLVQIIVRIIGIVLLSFLFGWLLWESNYPNLSIVVFILICWQVVKLIYFLNSTNRLLSQFFLSVKNEDSTLKIPKVFEGRSFNELRVSMQNVNQIIKDLRLKFQQKEIFSDAIIENAAVGILTITSSGKVECINRKGRELLGVHHLVNIKALLKSDSNLVFLFQQIKSGESRIVETQISQTKMHLLVNCSALILAEETYQLLSFTDIKNQLDAKELESWQSLINVLTHEIMNSVSPLTCLSENLEKSYKEINSGTLISEKLLTKTKTGLRVIKEQGEGLMHFVETYRELSRIPKPQIKDVAVKHLFEHVKSLFCLDENVNIHYQFIIEGEDLLIAIDEQLIVQVMVNLIKNAQFAIFEKGIIQIKAESNEDGFVIISIEDNGSGIKSEDMQSVFIPFFTTKENGSGIGLSIARSIMRLHNGNINLESFYGEGTRVLISFRERIQELSKEKMLV</sequence>
<evidence type="ECO:0000256" key="6">
    <source>
        <dbReference type="ARBA" id="ARBA00022840"/>
    </source>
</evidence>
<evidence type="ECO:0000256" key="1">
    <source>
        <dbReference type="ARBA" id="ARBA00000085"/>
    </source>
</evidence>
<dbReference type="OrthoDB" id="1931120at2"/>
<dbReference type="InterPro" id="IPR036890">
    <property type="entry name" value="HATPase_C_sf"/>
</dbReference>
<keyword evidence="3" id="KW-0808">Transferase</keyword>
<reference evidence="11" key="2">
    <citation type="journal article" date="2020" name="Antonie Van Leeuwenhoek">
        <title>Labilibaculum antarcticum sp. nov., a novel facultative anaerobic, psychrotorelant bacterium isolated from marine sediment of Antarctica.</title>
        <authorList>
            <person name="Watanabe M."/>
            <person name="Kojima H."/>
            <person name="Fukui M."/>
        </authorList>
    </citation>
    <scope>NUCLEOTIDE SEQUENCE [LARGE SCALE GENOMIC DNA]</scope>
    <source>
        <strain evidence="11">SPP2</strain>
    </source>
</reference>
<dbReference type="KEGG" id="mbas:ALGA_3002"/>
<dbReference type="PANTHER" id="PTHR43065:SF46">
    <property type="entry name" value="C4-DICARBOXYLATE TRANSPORT SENSOR PROTEIN DCTB"/>
    <property type="match status" value="1"/>
</dbReference>
<keyword evidence="6 10" id="KW-0067">ATP-binding</keyword>
<dbReference type="Pfam" id="PF02518">
    <property type="entry name" value="HATPase_c"/>
    <property type="match status" value="1"/>
</dbReference>
<dbReference type="SMART" id="SM00387">
    <property type="entry name" value="HATPase_c"/>
    <property type="match status" value="1"/>
</dbReference>
<keyword evidence="8" id="KW-0812">Transmembrane</keyword>
<dbReference type="InterPro" id="IPR005467">
    <property type="entry name" value="His_kinase_dom"/>
</dbReference>
<feature type="transmembrane region" description="Helical" evidence="8">
    <location>
        <begin position="7"/>
        <end position="29"/>
    </location>
</feature>
<keyword evidence="8" id="KW-1133">Transmembrane helix</keyword>
<protein>
    <recommendedName>
        <fullName evidence="2">histidine kinase</fullName>
        <ecNumber evidence="2">2.7.13.3</ecNumber>
    </recommendedName>
</protein>
<dbReference type="EMBL" id="AP018042">
    <property type="protein sequence ID" value="BAX81307.1"/>
    <property type="molecule type" value="Genomic_DNA"/>
</dbReference>
<feature type="domain" description="Histidine kinase" evidence="9">
    <location>
        <begin position="230"/>
        <end position="448"/>
    </location>
</feature>
<keyword evidence="4" id="KW-0547">Nucleotide-binding</keyword>
<dbReference type="PROSITE" id="PS50109">
    <property type="entry name" value="HIS_KIN"/>
    <property type="match status" value="1"/>
</dbReference>
<organism evidence="10 11">
    <name type="scientific">Labilibaculum antarcticum</name>
    <dbReference type="NCBI Taxonomy" id="1717717"/>
    <lineage>
        <taxon>Bacteria</taxon>
        <taxon>Pseudomonadati</taxon>
        <taxon>Bacteroidota</taxon>
        <taxon>Bacteroidia</taxon>
        <taxon>Marinilabiliales</taxon>
        <taxon>Marinifilaceae</taxon>
        <taxon>Labilibaculum</taxon>
    </lineage>
</organism>
<evidence type="ECO:0000313" key="11">
    <source>
        <dbReference type="Proteomes" id="UP000218267"/>
    </source>
</evidence>
<dbReference type="RefSeq" id="WP_096430574.1">
    <property type="nucleotide sequence ID" value="NZ_AP018042.1"/>
</dbReference>
<evidence type="ECO:0000259" key="9">
    <source>
        <dbReference type="PROSITE" id="PS50109"/>
    </source>
</evidence>
<evidence type="ECO:0000256" key="2">
    <source>
        <dbReference type="ARBA" id="ARBA00012438"/>
    </source>
</evidence>
<reference evidence="10 11" key="1">
    <citation type="journal article" date="2018" name="Mar. Genomics">
        <title>Complete genome sequence of Marinifilaceae bacterium strain SPP2, isolated from the Antarctic marine sediment.</title>
        <authorList>
            <person name="Watanabe M."/>
            <person name="Kojima H."/>
            <person name="Fukui M."/>
        </authorList>
    </citation>
    <scope>NUCLEOTIDE SEQUENCE [LARGE SCALE GENOMIC DNA]</scope>
    <source>
        <strain evidence="10 11">SPP2</strain>
    </source>
</reference>